<keyword evidence="2" id="KW-1185">Reference proteome</keyword>
<evidence type="ECO:0000313" key="1">
    <source>
        <dbReference type="EMBL" id="EAY15473.1"/>
    </source>
</evidence>
<dbReference type="AlphaFoldDB" id="A2DVR0"/>
<dbReference type="InterPro" id="IPR015946">
    <property type="entry name" value="KH_dom-like_a/b"/>
</dbReference>
<dbReference type="InParanoid" id="A2DVR0"/>
<dbReference type="EMBL" id="DS113255">
    <property type="protein sequence ID" value="EAY15473.1"/>
    <property type="molecule type" value="Genomic_DNA"/>
</dbReference>
<reference evidence="1" key="2">
    <citation type="journal article" date="2007" name="Science">
        <title>Draft genome sequence of the sexually transmitted pathogen Trichomonas vaginalis.</title>
        <authorList>
            <person name="Carlton J.M."/>
            <person name="Hirt R.P."/>
            <person name="Silva J.C."/>
            <person name="Delcher A.L."/>
            <person name="Schatz M."/>
            <person name="Zhao Q."/>
            <person name="Wortman J.R."/>
            <person name="Bidwell S.L."/>
            <person name="Alsmark U.C.M."/>
            <person name="Besteiro S."/>
            <person name="Sicheritz-Ponten T."/>
            <person name="Noel C.J."/>
            <person name="Dacks J.B."/>
            <person name="Foster P.G."/>
            <person name="Simillion C."/>
            <person name="Van de Peer Y."/>
            <person name="Miranda-Saavedra D."/>
            <person name="Barton G.J."/>
            <person name="Westrop G.D."/>
            <person name="Mueller S."/>
            <person name="Dessi D."/>
            <person name="Fiori P.L."/>
            <person name="Ren Q."/>
            <person name="Paulsen I."/>
            <person name="Zhang H."/>
            <person name="Bastida-Corcuera F.D."/>
            <person name="Simoes-Barbosa A."/>
            <person name="Brown M.T."/>
            <person name="Hayes R.D."/>
            <person name="Mukherjee M."/>
            <person name="Okumura C.Y."/>
            <person name="Schneider R."/>
            <person name="Smith A.J."/>
            <person name="Vanacova S."/>
            <person name="Villalvazo M."/>
            <person name="Haas B.J."/>
            <person name="Pertea M."/>
            <person name="Feldblyum T.V."/>
            <person name="Utterback T.R."/>
            <person name="Shu C.L."/>
            <person name="Osoegawa K."/>
            <person name="de Jong P.J."/>
            <person name="Hrdy I."/>
            <person name="Horvathova L."/>
            <person name="Zubacova Z."/>
            <person name="Dolezal P."/>
            <person name="Malik S.B."/>
            <person name="Logsdon J.M. Jr."/>
            <person name="Henze K."/>
            <person name="Gupta A."/>
            <person name="Wang C.C."/>
            <person name="Dunne R.L."/>
            <person name="Upcroft J.A."/>
            <person name="Upcroft P."/>
            <person name="White O."/>
            <person name="Salzberg S.L."/>
            <person name="Tang P."/>
            <person name="Chiu C.-H."/>
            <person name="Lee Y.-S."/>
            <person name="Embley T.M."/>
            <person name="Coombs G.H."/>
            <person name="Mottram J.C."/>
            <person name="Tachezy J."/>
            <person name="Fraser-Liggett C.M."/>
            <person name="Johnson P.J."/>
        </authorList>
    </citation>
    <scope>NUCLEOTIDE SEQUENCE [LARGE SCALE GENOMIC DNA]</scope>
    <source>
        <strain evidence="1">G3</strain>
    </source>
</reference>
<evidence type="ECO:0000313" key="2">
    <source>
        <dbReference type="Proteomes" id="UP000001542"/>
    </source>
</evidence>
<dbReference type="Pfam" id="PF02566">
    <property type="entry name" value="OsmC"/>
    <property type="match status" value="1"/>
</dbReference>
<dbReference type="SUPFAM" id="SSF82784">
    <property type="entry name" value="OsmC-like"/>
    <property type="match status" value="1"/>
</dbReference>
<dbReference type="PANTHER" id="PTHR34352">
    <property type="entry name" value="PROTEIN YHFA"/>
    <property type="match status" value="1"/>
</dbReference>
<dbReference type="Gene3D" id="3.30.300.20">
    <property type="match status" value="1"/>
</dbReference>
<dbReference type="InterPro" id="IPR036102">
    <property type="entry name" value="OsmC/Ohrsf"/>
</dbReference>
<dbReference type="VEuPathDB" id="TrichDB:TVAG_210030"/>
<organism evidence="1 2">
    <name type="scientific">Trichomonas vaginalis (strain ATCC PRA-98 / G3)</name>
    <dbReference type="NCBI Taxonomy" id="412133"/>
    <lineage>
        <taxon>Eukaryota</taxon>
        <taxon>Metamonada</taxon>
        <taxon>Parabasalia</taxon>
        <taxon>Trichomonadida</taxon>
        <taxon>Trichomonadidae</taxon>
        <taxon>Trichomonas</taxon>
    </lineage>
</organism>
<dbReference type="InterPro" id="IPR003718">
    <property type="entry name" value="OsmC/Ohr_fam"/>
</dbReference>
<dbReference type="PANTHER" id="PTHR34352:SF1">
    <property type="entry name" value="PROTEIN YHFA"/>
    <property type="match status" value="1"/>
</dbReference>
<accession>A2DVR0</accession>
<dbReference type="VEuPathDB" id="TrichDB:TVAGG3_0734480"/>
<proteinExistence type="predicted"/>
<reference evidence="1" key="1">
    <citation type="submission" date="2006-10" db="EMBL/GenBank/DDBJ databases">
        <authorList>
            <person name="Amadeo P."/>
            <person name="Zhao Q."/>
            <person name="Wortman J."/>
            <person name="Fraser-Liggett C."/>
            <person name="Carlton J."/>
        </authorList>
    </citation>
    <scope>NUCLEOTIDE SEQUENCE</scope>
    <source>
        <strain evidence="1">G3</strain>
    </source>
</reference>
<dbReference type="Proteomes" id="UP000001542">
    <property type="component" value="Unassembled WGS sequence"/>
</dbReference>
<gene>
    <name evidence="1" type="ORF">TVAG_210030</name>
</gene>
<dbReference type="RefSeq" id="XP_001327696.1">
    <property type="nucleotide sequence ID" value="XM_001327661.1"/>
</dbReference>
<dbReference type="KEGG" id="tva:4773474"/>
<sequence length="144" mass="15689">MLRSFAKIPTGREIAKVNVKLIKDNNWFGQNAAGRGLVLTTGSGHGSAGPTPPDHIMLAYGSCFGGSVKHILEDNGIKVKDLTVEMEAEWELVPHRRIKEFRSNCIIEADGLTQEMADAALKQASDEVCMVANTLKRSPKITVK</sequence>
<name>A2DVR0_TRIV3</name>
<protein>
    <submittedName>
        <fullName evidence="1">OsmC-like protein</fullName>
    </submittedName>
</protein>
<dbReference type="SMR" id="A2DVR0"/>